<gene>
    <name evidence="1" type="ORF">NDU88_003440</name>
</gene>
<proteinExistence type="predicted"/>
<dbReference type="AlphaFoldDB" id="A0AAV7SDM3"/>
<reference evidence="1" key="1">
    <citation type="journal article" date="2022" name="bioRxiv">
        <title>Sequencing and chromosome-scale assembly of the giantPleurodeles waltlgenome.</title>
        <authorList>
            <person name="Brown T."/>
            <person name="Elewa A."/>
            <person name="Iarovenko S."/>
            <person name="Subramanian E."/>
            <person name="Araus A.J."/>
            <person name="Petzold A."/>
            <person name="Susuki M."/>
            <person name="Suzuki K.-i.T."/>
            <person name="Hayashi T."/>
            <person name="Toyoda A."/>
            <person name="Oliveira C."/>
            <person name="Osipova E."/>
            <person name="Leigh N.D."/>
            <person name="Simon A."/>
            <person name="Yun M.H."/>
        </authorList>
    </citation>
    <scope>NUCLEOTIDE SEQUENCE</scope>
    <source>
        <strain evidence="1">20211129_DDA</strain>
        <tissue evidence="1">Liver</tissue>
    </source>
</reference>
<accession>A0AAV7SDM3</accession>
<evidence type="ECO:0000313" key="2">
    <source>
        <dbReference type="Proteomes" id="UP001066276"/>
    </source>
</evidence>
<keyword evidence="2" id="KW-1185">Reference proteome</keyword>
<sequence length="136" mass="15424">MELGSERGPDMPSGEEQDLRQILVAMQHSLAQNDGKIDSLSYRRDRMTERLIKHAERLDQSERVTPDHEALLDYLTLINMPRLTDEDRDILMSPLTLEEMDGALRGMAEAGQTINIPRQYQQGLGQVPAEAEHCIP</sequence>
<protein>
    <submittedName>
        <fullName evidence="1">Uncharacterized protein</fullName>
    </submittedName>
</protein>
<dbReference type="EMBL" id="JANPWB010000008">
    <property type="protein sequence ID" value="KAJ1162976.1"/>
    <property type="molecule type" value="Genomic_DNA"/>
</dbReference>
<dbReference type="Proteomes" id="UP001066276">
    <property type="component" value="Chromosome 4_2"/>
</dbReference>
<comment type="caution">
    <text evidence="1">The sequence shown here is derived from an EMBL/GenBank/DDBJ whole genome shotgun (WGS) entry which is preliminary data.</text>
</comment>
<organism evidence="1 2">
    <name type="scientific">Pleurodeles waltl</name>
    <name type="common">Iberian ribbed newt</name>
    <dbReference type="NCBI Taxonomy" id="8319"/>
    <lineage>
        <taxon>Eukaryota</taxon>
        <taxon>Metazoa</taxon>
        <taxon>Chordata</taxon>
        <taxon>Craniata</taxon>
        <taxon>Vertebrata</taxon>
        <taxon>Euteleostomi</taxon>
        <taxon>Amphibia</taxon>
        <taxon>Batrachia</taxon>
        <taxon>Caudata</taxon>
        <taxon>Salamandroidea</taxon>
        <taxon>Salamandridae</taxon>
        <taxon>Pleurodelinae</taxon>
        <taxon>Pleurodeles</taxon>
    </lineage>
</organism>
<evidence type="ECO:0000313" key="1">
    <source>
        <dbReference type="EMBL" id="KAJ1162976.1"/>
    </source>
</evidence>
<name>A0AAV7SDM3_PLEWA</name>